<keyword evidence="4" id="KW-0645">Protease</keyword>
<dbReference type="InterPro" id="IPR008969">
    <property type="entry name" value="CarboxyPept-like_regulatory"/>
</dbReference>
<evidence type="ECO:0000256" key="1">
    <source>
        <dbReference type="ARBA" id="ARBA00001947"/>
    </source>
</evidence>
<dbReference type="PANTHER" id="PTHR11705:SF143">
    <property type="entry name" value="SLL0236 PROTEIN"/>
    <property type="match status" value="1"/>
</dbReference>
<comment type="similarity">
    <text evidence="2 10">Belongs to the peptidase M14 family.</text>
</comment>
<keyword evidence="5" id="KW-0479">Metal-binding</keyword>
<proteinExistence type="inferred from homology"/>
<dbReference type="EMBL" id="HBGD01010738">
    <property type="protein sequence ID" value="CAD9085575.1"/>
    <property type="molecule type" value="Transcribed_RNA"/>
</dbReference>
<evidence type="ECO:0000256" key="9">
    <source>
        <dbReference type="ARBA" id="ARBA00023049"/>
    </source>
</evidence>
<protein>
    <recommendedName>
        <fullName evidence="12">Peptidase M14 domain-containing protein</fullName>
    </recommendedName>
</protein>
<keyword evidence="3" id="KW-0121">Carboxypeptidase</keyword>
<dbReference type="GO" id="GO:0008270">
    <property type="term" value="F:zinc ion binding"/>
    <property type="evidence" value="ECO:0007669"/>
    <property type="project" value="InterPro"/>
</dbReference>
<dbReference type="PANTHER" id="PTHR11705">
    <property type="entry name" value="PROTEASE FAMILY M14 CARBOXYPEPTIDASE A,B"/>
    <property type="match status" value="1"/>
</dbReference>
<keyword evidence="7" id="KW-0378">Hydrolase</keyword>
<dbReference type="SUPFAM" id="SSF49464">
    <property type="entry name" value="Carboxypeptidase regulatory domain-like"/>
    <property type="match status" value="1"/>
</dbReference>
<evidence type="ECO:0000256" key="4">
    <source>
        <dbReference type="ARBA" id="ARBA00022670"/>
    </source>
</evidence>
<reference evidence="13" key="1">
    <citation type="submission" date="2021-01" db="EMBL/GenBank/DDBJ databases">
        <authorList>
            <person name="Corre E."/>
            <person name="Pelletier E."/>
            <person name="Niang G."/>
            <person name="Scheremetjew M."/>
            <person name="Finn R."/>
            <person name="Kale V."/>
            <person name="Holt S."/>
            <person name="Cochrane G."/>
            <person name="Meng A."/>
            <person name="Brown T."/>
            <person name="Cohen L."/>
        </authorList>
    </citation>
    <scope>NUCLEOTIDE SEQUENCE</scope>
    <source>
        <strain evidence="13">WS</strain>
    </source>
</reference>
<feature type="signal peptide" evidence="11">
    <location>
        <begin position="1"/>
        <end position="21"/>
    </location>
</feature>
<evidence type="ECO:0000256" key="2">
    <source>
        <dbReference type="ARBA" id="ARBA00005988"/>
    </source>
</evidence>
<feature type="chain" id="PRO_5030943100" description="Peptidase M14 domain-containing protein" evidence="11">
    <location>
        <begin position="22"/>
        <end position="528"/>
    </location>
</feature>
<evidence type="ECO:0000256" key="6">
    <source>
        <dbReference type="ARBA" id="ARBA00022729"/>
    </source>
</evidence>
<keyword evidence="8" id="KW-0862">Zinc</keyword>
<dbReference type="GO" id="GO:0005615">
    <property type="term" value="C:extracellular space"/>
    <property type="evidence" value="ECO:0007669"/>
    <property type="project" value="TreeGrafter"/>
</dbReference>
<dbReference type="Pfam" id="PF00246">
    <property type="entry name" value="Peptidase_M14"/>
    <property type="match status" value="1"/>
</dbReference>
<comment type="cofactor">
    <cofactor evidence="1">
        <name>Zn(2+)</name>
        <dbReference type="ChEBI" id="CHEBI:29105"/>
    </cofactor>
</comment>
<evidence type="ECO:0000259" key="12">
    <source>
        <dbReference type="PROSITE" id="PS52035"/>
    </source>
</evidence>
<dbReference type="Pfam" id="PF13620">
    <property type="entry name" value="CarboxypepD_reg"/>
    <property type="match status" value="1"/>
</dbReference>
<keyword evidence="9" id="KW-0482">Metalloprotease</keyword>
<dbReference type="Gene3D" id="3.40.630.10">
    <property type="entry name" value="Zn peptidases"/>
    <property type="match status" value="1"/>
</dbReference>
<dbReference type="PROSITE" id="PS00132">
    <property type="entry name" value="CARBOXYPEPT_ZN_1"/>
    <property type="match status" value="1"/>
</dbReference>
<evidence type="ECO:0000256" key="7">
    <source>
        <dbReference type="ARBA" id="ARBA00022801"/>
    </source>
</evidence>
<dbReference type="AlphaFoldDB" id="A0A7S1KU42"/>
<dbReference type="GO" id="GO:0004181">
    <property type="term" value="F:metallocarboxypeptidase activity"/>
    <property type="evidence" value="ECO:0007669"/>
    <property type="project" value="InterPro"/>
</dbReference>
<evidence type="ECO:0000313" key="13">
    <source>
        <dbReference type="EMBL" id="CAD9085575.1"/>
    </source>
</evidence>
<dbReference type="PROSITE" id="PS52035">
    <property type="entry name" value="PEPTIDASE_M14"/>
    <property type="match status" value="1"/>
</dbReference>
<keyword evidence="6 11" id="KW-0732">Signal</keyword>
<dbReference type="Gene3D" id="2.60.40.1120">
    <property type="entry name" value="Carboxypeptidase-like, regulatory domain"/>
    <property type="match status" value="1"/>
</dbReference>
<dbReference type="GO" id="GO:0006508">
    <property type="term" value="P:proteolysis"/>
    <property type="evidence" value="ECO:0007669"/>
    <property type="project" value="UniProtKB-KW"/>
</dbReference>
<dbReference type="SMART" id="SM00631">
    <property type="entry name" value="Zn_pept"/>
    <property type="match status" value="1"/>
</dbReference>
<accession>A0A7S1KU42</accession>
<feature type="active site" description="Proton donor/acceptor" evidence="10">
    <location>
        <position position="415"/>
    </location>
</feature>
<evidence type="ECO:0000256" key="8">
    <source>
        <dbReference type="ARBA" id="ARBA00022833"/>
    </source>
</evidence>
<dbReference type="SUPFAM" id="SSF53187">
    <property type="entry name" value="Zn-dependent exopeptidases"/>
    <property type="match status" value="1"/>
</dbReference>
<dbReference type="FunFam" id="3.40.630.10:FF:000084">
    <property type="entry name" value="Carboxypeptidase B2"/>
    <property type="match status" value="1"/>
</dbReference>
<feature type="domain" description="Peptidase M14" evidence="12">
    <location>
        <begin position="152"/>
        <end position="445"/>
    </location>
</feature>
<evidence type="ECO:0000256" key="3">
    <source>
        <dbReference type="ARBA" id="ARBA00022645"/>
    </source>
</evidence>
<evidence type="ECO:0000256" key="11">
    <source>
        <dbReference type="SAM" id="SignalP"/>
    </source>
</evidence>
<organism evidence="13">
    <name type="scientific">Percolomonas cosmopolitus</name>
    <dbReference type="NCBI Taxonomy" id="63605"/>
    <lineage>
        <taxon>Eukaryota</taxon>
        <taxon>Discoba</taxon>
        <taxon>Heterolobosea</taxon>
        <taxon>Tetramitia</taxon>
        <taxon>Eutetramitia</taxon>
        <taxon>Percolomonadidae</taxon>
        <taxon>Percolomonas</taxon>
    </lineage>
</organism>
<dbReference type="InterPro" id="IPR000834">
    <property type="entry name" value="Peptidase_M14"/>
</dbReference>
<sequence length="528" mass="58934">MSSTIFLLLATLSLLILSTLSTSISPPLYRIHSTNPSLAREEIENFLLGLGEKGMNDDLDVLAHDDMYIYLAAYPNNAPIENVSSDDQEADIAAPPTSEKSSVYHLAQFLNKEAFPVKISSQIQYLGRIGSLLNPAGLPVHHQALNGKIPDGYTSPQKMRSFFEKIALQNPDFVSWVDLGRTFATNLTSIEGRPVNALRINVQSDPAQHKPSVLFASCHHARELITPEIAIAIADVLTAGYQQGDVHISKWLKEYDIWIVPVVNVDGHEFVWSTDNMWRKNRRQLREKSAGRPAAFGVDLNRNYDLGWDSQGGSQEFESETYRGAAPFSEPETQIMKAFSERMHFAKVMDFHSSGQQVLVHYTRTKMPEIMTRFIAAEGKELAETAKYGVRSPSDDAEHQEWQIKRNTAYSFLVETGTSFQPPFPVALQEVRRVWPAVVTFLERPITLRGRVTDASGAPVPNANIVVKQVEWLAGETRNSNPSTGTYHLFLPHGEYDIEVSAQGFSGEVRKVVVSEDSQVVDFVLQSS</sequence>
<evidence type="ECO:0000256" key="5">
    <source>
        <dbReference type="ARBA" id="ARBA00022723"/>
    </source>
</evidence>
<evidence type="ECO:0000256" key="10">
    <source>
        <dbReference type="PROSITE-ProRule" id="PRU01379"/>
    </source>
</evidence>
<gene>
    <name evidence="13" type="ORF">PCOS0759_LOCUS8829</name>
</gene>
<dbReference type="InterPro" id="IPR057246">
    <property type="entry name" value="CARBOXYPEPT_ZN_1"/>
</dbReference>
<name>A0A7S1KU42_9EUKA</name>